<dbReference type="InterPro" id="IPR004182">
    <property type="entry name" value="GRAM"/>
</dbReference>
<dbReference type="InterPro" id="IPR011993">
    <property type="entry name" value="PH-like_dom_sf"/>
</dbReference>
<organism evidence="2 3">
    <name type="scientific">Racocetra fulgida</name>
    <dbReference type="NCBI Taxonomy" id="60492"/>
    <lineage>
        <taxon>Eukaryota</taxon>
        <taxon>Fungi</taxon>
        <taxon>Fungi incertae sedis</taxon>
        <taxon>Mucoromycota</taxon>
        <taxon>Glomeromycotina</taxon>
        <taxon>Glomeromycetes</taxon>
        <taxon>Diversisporales</taxon>
        <taxon>Gigasporaceae</taxon>
        <taxon>Racocetra</taxon>
    </lineage>
</organism>
<accession>A0A9N9EKC7</accession>
<dbReference type="OrthoDB" id="17687at2759"/>
<proteinExistence type="predicted"/>
<evidence type="ECO:0000259" key="1">
    <source>
        <dbReference type="SMART" id="SM00568"/>
    </source>
</evidence>
<name>A0A9N9EKC7_9GLOM</name>
<reference evidence="2" key="1">
    <citation type="submission" date="2021-06" db="EMBL/GenBank/DDBJ databases">
        <authorList>
            <person name="Kallberg Y."/>
            <person name="Tangrot J."/>
            <person name="Rosling A."/>
        </authorList>
    </citation>
    <scope>NUCLEOTIDE SEQUENCE</scope>
    <source>
        <strain evidence="2">IN212</strain>
    </source>
</reference>
<comment type="caution">
    <text evidence="2">The sequence shown here is derived from an EMBL/GenBank/DDBJ whole genome shotgun (WGS) entry which is preliminary data.</text>
</comment>
<feature type="domain" description="GRAM" evidence="1">
    <location>
        <begin position="57"/>
        <end position="125"/>
    </location>
</feature>
<dbReference type="AlphaFoldDB" id="A0A9N9EKC7"/>
<evidence type="ECO:0000313" key="2">
    <source>
        <dbReference type="EMBL" id="CAG8675193.1"/>
    </source>
</evidence>
<protein>
    <submittedName>
        <fullName evidence="2">12902_t:CDS:1</fullName>
    </submittedName>
</protein>
<keyword evidence="3" id="KW-1185">Reference proteome</keyword>
<evidence type="ECO:0000313" key="3">
    <source>
        <dbReference type="Proteomes" id="UP000789396"/>
    </source>
</evidence>
<dbReference type="Proteomes" id="UP000789396">
    <property type="component" value="Unassembled WGS sequence"/>
</dbReference>
<dbReference type="Gene3D" id="2.30.29.30">
    <property type="entry name" value="Pleckstrin-homology domain (PH domain)/Phosphotyrosine-binding domain (PTB)"/>
    <property type="match status" value="1"/>
</dbReference>
<feature type="non-terminal residue" evidence="2">
    <location>
        <position position="213"/>
    </location>
</feature>
<sequence length="213" mass="24391">MERILKNATLEPAPGFIYDVESINESLRPSTPMLPEPPVSPMIPPLRKNLEDQKRDKEFQISFNLPITEHLMQECTCEFVMPETKEIYVGKLQISEGYLTFESNEKKQCSLVLPLYTVQRVERLFSKTHAFALSIGNWHKMKLLFQINIPKTSIDKFCMVLRDNLKDQVHLMKSLKSFLSTCYSETLTDSKKEPKELSLGGLGLTFGFPGDAK</sequence>
<dbReference type="EMBL" id="CAJVPZ010016686">
    <property type="protein sequence ID" value="CAG8675193.1"/>
    <property type="molecule type" value="Genomic_DNA"/>
</dbReference>
<dbReference type="SMART" id="SM00568">
    <property type="entry name" value="GRAM"/>
    <property type="match status" value="1"/>
</dbReference>
<gene>
    <name evidence="2" type="ORF">RFULGI_LOCUS9389</name>
</gene>
<dbReference type="Pfam" id="PF02893">
    <property type="entry name" value="GRAM"/>
    <property type="match status" value="1"/>
</dbReference>